<keyword evidence="6" id="KW-0407">Ion channel</keyword>
<dbReference type="AlphaFoldDB" id="A0A0C2FK95"/>
<reference evidence="8 9" key="1">
    <citation type="submission" date="2013-12" db="EMBL/GenBank/DDBJ databases">
        <title>Draft genome of the parsitic nematode Ancylostoma duodenale.</title>
        <authorList>
            <person name="Mitreva M."/>
        </authorList>
    </citation>
    <scope>NUCLEOTIDE SEQUENCE [LARGE SCALE GENOMIC DNA]</scope>
    <source>
        <strain evidence="8 9">Zhejiang</strain>
    </source>
</reference>
<dbReference type="PROSITE" id="PS50297">
    <property type="entry name" value="ANK_REP_REGION"/>
    <property type="match status" value="1"/>
</dbReference>
<keyword evidence="4 7" id="KW-0040">ANK repeat</keyword>
<sequence>LRIFATESIGQRPYAWQWSPVNVLNRTRSGHETSVKVLIDAGCDIEVKNSNEETALCCAVRNGKLGAVRVLLDDDALIENKEDIRRMVSPPDWISSLMFIPCFSRSTALHVASKKGYETIVRLLLDKGATIDRRDEESNTALDLAISGGHRDVALVLVEAKDWRKIMTPKDIVLVGRRNRARVTPLRKLLSKFPDVAKIVLKKCIDDGNDEKSDLYSAVYDFSLIDDTYMMPSEDGRRLIGDCSPYHEDGKLKNGARAYSEDYGVVYENHPLKLMVRTFKGLH</sequence>
<dbReference type="Pfam" id="PF12796">
    <property type="entry name" value="Ank_2"/>
    <property type="match status" value="2"/>
</dbReference>
<dbReference type="SMART" id="SM00248">
    <property type="entry name" value="ANK"/>
    <property type="match status" value="4"/>
</dbReference>
<dbReference type="GO" id="GO:0022857">
    <property type="term" value="F:transmembrane transporter activity"/>
    <property type="evidence" value="ECO:0007669"/>
    <property type="project" value="TreeGrafter"/>
</dbReference>
<proteinExistence type="predicted"/>
<gene>
    <name evidence="8" type="ORF">ANCDUO_22770</name>
</gene>
<keyword evidence="1" id="KW-0813">Transport</keyword>
<evidence type="ECO:0000256" key="7">
    <source>
        <dbReference type="PROSITE-ProRule" id="PRU00023"/>
    </source>
</evidence>
<keyword evidence="3" id="KW-0677">Repeat</keyword>
<dbReference type="PROSITE" id="PS50088">
    <property type="entry name" value="ANK_REPEAT"/>
    <property type="match status" value="1"/>
</dbReference>
<evidence type="ECO:0000256" key="3">
    <source>
        <dbReference type="ARBA" id="ARBA00022737"/>
    </source>
</evidence>
<feature type="non-terminal residue" evidence="8">
    <location>
        <position position="1"/>
    </location>
</feature>
<dbReference type="PANTHER" id="PTHR47143:SF3">
    <property type="entry name" value="PWWP DOMAIN-CONTAINING PROTEIN"/>
    <property type="match status" value="1"/>
</dbReference>
<name>A0A0C2FK95_9BILA</name>
<protein>
    <submittedName>
        <fullName evidence="8">Ankyrin repeat protein</fullName>
    </submittedName>
</protein>
<feature type="repeat" description="ANK" evidence="7">
    <location>
        <begin position="104"/>
        <end position="136"/>
    </location>
</feature>
<dbReference type="InterPro" id="IPR036770">
    <property type="entry name" value="Ankyrin_rpt-contain_sf"/>
</dbReference>
<dbReference type="Gene3D" id="1.25.40.20">
    <property type="entry name" value="Ankyrin repeat-containing domain"/>
    <property type="match status" value="2"/>
</dbReference>
<evidence type="ECO:0000256" key="4">
    <source>
        <dbReference type="ARBA" id="ARBA00023043"/>
    </source>
</evidence>
<evidence type="ECO:0000256" key="5">
    <source>
        <dbReference type="ARBA" id="ARBA00023065"/>
    </source>
</evidence>
<dbReference type="InterPro" id="IPR002110">
    <property type="entry name" value="Ankyrin_rpt"/>
</dbReference>
<organism evidence="8 9">
    <name type="scientific">Ancylostoma duodenale</name>
    <dbReference type="NCBI Taxonomy" id="51022"/>
    <lineage>
        <taxon>Eukaryota</taxon>
        <taxon>Metazoa</taxon>
        <taxon>Ecdysozoa</taxon>
        <taxon>Nematoda</taxon>
        <taxon>Chromadorea</taxon>
        <taxon>Rhabditida</taxon>
        <taxon>Rhabditina</taxon>
        <taxon>Rhabditomorpha</taxon>
        <taxon>Strongyloidea</taxon>
        <taxon>Ancylostomatidae</taxon>
        <taxon>Ancylostomatinae</taxon>
        <taxon>Ancylostoma</taxon>
    </lineage>
</organism>
<keyword evidence="5" id="KW-0406">Ion transport</keyword>
<evidence type="ECO:0000313" key="8">
    <source>
        <dbReference type="EMBL" id="KIH47174.1"/>
    </source>
</evidence>
<keyword evidence="2" id="KW-0716">Sensory transduction</keyword>
<dbReference type="GO" id="GO:1902495">
    <property type="term" value="C:transmembrane transporter complex"/>
    <property type="evidence" value="ECO:0007669"/>
    <property type="project" value="TreeGrafter"/>
</dbReference>
<evidence type="ECO:0000256" key="1">
    <source>
        <dbReference type="ARBA" id="ARBA00022448"/>
    </source>
</evidence>
<evidence type="ECO:0000256" key="6">
    <source>
        <dbReference type="ARBA" id="ARBA00023303"/>
    </source>
</evidence>
<dbReference type="PANTHER" id="PTHR47143">
    <property type="entry name" value="TRANSIENT RECEPTOR POTENTIAL CATION CHANNEL PROTEIN PAINLESS"/>
    <property type="match status" value="1"/>
</dbReference>
<dbReference type="GO" id="GO:0034220">
    <property type="term" value="P:monoatomic ion transmembrane transport"/>
    <property type="evidence" value="ECO:0007669"/>
    <property type="project" value="UniProtKB-KW"/>
</dbReference>
<dbReference type="InterPro" id="IPR052076">
    <property type="entry name" value="TRP_cation_channel"/>
</dbReference>
<accession>A0A0C2FK95</accession>
<dbReference type="SUPFAM" id="SSF48403">
    <property type="entry name" value="Ankyrin repeat"/>
    <property type="match status" value="1"/>
</dbReference>
<dbReference type="OrthoDB" id="1661883at2759"/>
<dbReference type="Proteomes" id="UP000054047">
    <property type="component" value="Unassembled WGS sequence"/>
</dbReference>
<evidence type="ECO:0000256" key="2">
    <source>
        <dbReference type="ARBA" id="ARBA00022606"/>
    </source>
</evidence>
<evidence type="ECO:0000313" key="9">
    <source>
        <dbReference type="Proteomes" id="UP000054047"/>
    </source>
</evidence>
<dbReference type="EMBL" id="KN768041">
    <property type="protein sequence ID" value="KIH47174.1"/>
    <property type="molecule type" value="Genomic_DNA"/>
</dbReference>
<keyword evidence="9" id="KW-1185">Reference proteome</keyword>